<dbReference type="Proteomes" id="UP000681722">
    <property type="component" value="Unassembled WGS sequence"/>
</dbReference>
<sequence length="221" mass="25618">MKAFFVVTVFVLFVIAHIEATSNQKIIRNIQQTLNELKEDEEIRSSFRRTNKLKEIERLLTELNDCDEQGHYTGGREDVYRDNYSDRRGRRMIWIPILIIAASTVFLLLAGNESRKFISGLKQLLHKVGIRNIRFGFRKHKTIGKHNSLSQKYKGKDWRKVGVVYSISCNDCAKVYVGQTSNEVTLRMEQNKRKIAPQDMDAKIAVHATHNNQTLNLKEPI</sequence>
<organism evidence="4 6">
    <name type="scientific">Didymodactylos carnosus</name>
    <dbReference type="NCBI Taxonomy" id="1234261"/>
    <lineage>
        <taxon>Eukaryota</taxon>
        <taxon>Metazoa</taxon>
        <taxon>Spiralia</taxon>
        <taxon>Gnathifera</taxon>
        <taxon>Rotifera</taxon>
        <taxon>Eurotatoria</taxon>
        <taxon>Bdelloidea</taxon>
        <taxon>Philodinida</taxon>
        <taxon>Philodinidae</taxon>
        <taxon>Didymodactylos</taxon>
    </lineage>
</organism>
<feature type="chain" id="PRO_5044132083" description="GIY-YIG domain-containing protein" evidence="3">
    <location>
        <begin position="21"/>
        <end position="221"/>
    </location>
</feature>
<reference evidence="4" key="1">
    <citation type="submission" date="2021-02" db="EMBL/GenBank/DDBJ databases">
        <authorList>
            <person name="Nowell W R."/>
        </authorList>
    </citation>
    <scope>NUCLEOTIDE SEQUENCE</scope>
</reference>
<protein>
    <recommendedName>
        <fullName evidence="7">GIY-YIG domain-containing protein</fullName>
    </recommendedName>
</protein>
<keyword evidence="1" id="KW-0175">Coiled coil</keyword>
<keyword evidence="2" id="KW-1133">Transmembrane helix</keyword>
<feature type="signal peptide" evidence="3">
    <location>
        <begin position="1"/>
        <end position="20"/>
    </location>
</feature>
<evidence type="ECO:0000313" key="6">
    <source>
        <dbReference type="Proteomes" id="UP000663829"/>
    </source>
</evidence>
<evidence type="ECO:0000256" key="3">
    <source>
        <dbReference type="SAM" id="SignalP"/>
    </source>
</evidence>
<evidence type="ECO:0000256" key="1">
    <source>
        <dbReference type="SAM" id="Coils"/>
    </source>
</evidence>
<feature type="non-terminal residue" evidence="4">
    <location>
        <position position="1"/>
    </location>
</feature>
<feature type="coiled-coil region" evidence="1">
    <location>
        <begin position="23"/>
        <end position="69"/>
    </location>
</feature>
<dbReference type="Proteomes" id="UP000663829">
    <property type="component" value="Unassembled WGS sequence"/>
</dbReference>
<keyword evidence="6" id="KW-1185">Reference proteome</keyword>
<gene>
    <name evidence="4" type="ORF">GPM918_LOCUS30822</name>
    <name evidence="5" type="ORF">SRO942_LOCUS31448</name>
</gene>
<evidence type="ECO:0008006" key="7">
    <source>
        <dbReference type="Google" id="ProtNLM"/>
    </source>
</evidence>
<comment type="caution">
    <text evidence="4">The sequence shown here is derived from an EMBL/GenBank/DDBJ whole genome shotgun (WGS) entry which is preliminary data.</text>
</comment>
<feature type="transmembrane region" description="Helical" evidence="2">
    <location>
        <begin position="93"/>
        <end position="112"/>
    </location>
</feature>
<evidence type="ECO:0000313" key="4">
    <source>
        <dbReference type="EMBL" id="CAF1349253.1"/>
    </source>
</evidence>
<name>A0A815H4M5_9BILA</name>
<evidence type="ECO:0000256" key="2">
    <source>
        <dbReference type="SAM" id="Phobius"/>
    </source>
</evidence>
<dbReference type="EMBL" id="CAJOBC010063438">
    <property type="protein sequence ID" value="CAF4217706.1"/>
    <property type="molecule type" value="Genomic_DNA"/>
</dbReference>
<keyword evidence="2" id="KW-0472">Membrane</keyword>
<dbReference type="EMBL" id="CAJNOQ010014822">
    <property type="protein sequence ID" value="CAF1349253.1"/>
    <property type="molecule type" value="Genomic_DNA"/>
</dbReference>
<accession>A0A815H4M5</accession>
<keyword evidence="2" id="KW-0812">Transmembrane</keyword>
<keyword evidence="3" id="KW-0732">Signal</keyword>
<proteinExistence type="predicted"/>
<dbReference type="OrthoDB" id="8946688at2759"/>
<evidence type="ECO:0000313" key="5">
    <source>
        <dbReference type="EMBL" id="CAF4217706.1"/>
    </source>
</evidence>
<dbReference type="AlphaFoldDB" id="A0A815H4M5"/>